<feature type="region of interest" description="Disordered" evidence="1">
    <location>
        <begin position="699"/>
        <end position="741"/>
    </location>
</feature>
<proteinExistence type="predicted"/>
<name>A0ABQ9INE4_9NEOP</name>
<dbReference type="EMBL" id="JARBHB010000001">
    <property type="protein sequence ID" value="KAJ8898172.1"/>
    <property type="molecule type" value="Genomic_DNA"/>
</dbReference>
<organism evidence="2 3">
    <name type="scientific">Dryococelus australis</name>
    <dbReference type="NCBI Taxonomy" id="614101"/>
    <lineage>
        <taxon>Eukaryota</taxon>
        <taxon>Metazoa</taxon>
        <taxon>Ecdysozoa</taxon>
        <taxon>Arthropoda</taxon>
        <taxon>Hexapoda</taxon>
        <taxon>Insecta</taxon>
        <taxon>Pterygota</taxon>
        <taxon>Neoptera</taxon>
        <taxon>Polyneoptera</taxon>
        <taxon>Phasmatodea</taxon>
        <taxon>Verophasmatodea</taxon>
        <taxon>Anareolatae</taxon>
        <taxon>Phasmatidae</taxon>
        <taxon>Eurycanthinae</taxon>
        <taxon>Dryococelus</taxon>
    </lineage>
</organism>
<comment type="caution">
    <text evidence="2">The sequence shown here is derived from an EMBL/GenBank/DDBJ whole genome shotgun (WGS) entry which is preliminary data.</text>
</comment>
<dbReference type="Proteomes" id="UP001159363">
    <property type="component" value="Chromosome 1"/>
</dbReference>
<feature type="compositionally biased region" description="Basic and acidic residues" evidence="1">
    <location>
        <begin position="726"/>
        <end position="738"/>
    </location>
</feature>
<evidence type="ECO:0000256" key="1">
    <source>
        <dbReference type="SAM" id="MobiDB-lite"/>
    </source>
</evidence>
<evidence type="ECO:0000313" key="2">
    <source>
        <dbReference type="EMBL" id="KAJ8898172.1"/>
    </source>
</evidence>
<keyword evidence="3" id="KW-1185">Reference proteome</keyword>
<reference evidence="2 3" key="1">
    <citation type="submission" date="2023-02" db="EMBL/GenBank/DDBJ databases">
        <title>LHISI_Scaffold_Assembly.</title>
        <authorList>
            <person name="Stuart O.P."/>
            <person name="Cleave R."/>
            <person name="Magrath M.J.L."/>
            <person name="Mikheyev A.S."/>
        </authorList>
    </citation>
    <scope>NUCLEOTIDE SEQUENCE [LARGE SCALE GENOMIC DNA]</scope>
    <source>
        <strain evidence="2">Daus_M_001</strain>
        <tissue evidence="2">Leg muscle</tissue>
    </source>
</reference>
<gene>
    <name evidence="2" type="ORF">PR048_003532</name>
</gene>
<feature type="compositionally biased region" description="Basic and acidic residues" evidence="1">
    <location>
        <begin position="845"/>
        <end position="857"/>
    </location>
</feature>
<evidence type="ECO:0000313" key="3">
    <source>
        <dbReference type="Proteomes" id="UP001159363"/>
    </source>
</evidence>
<protein>
    <submittedName>
        <fullName evidence="2">Uncharacterized protein</fullName>
    </submittedName>
</protein>
<accession>A0ABQ9INE4</accession>
<sequence length="1015" mass="112481">MPISTVHWLSAVTVEGDDWAIVLHDVPNTVGGTATCGVSSSHTHANKKVPVDSKMSERRFPISTRRRMQGWKKGEDSRENPSSKWILLHLIRGTDIRWFEVRTPLDYLAKNLQAVRYCQYSIVLYRLFTRERGLHEDVTRAEVGSGSHPVATSLPCGGWARWRRDARAPGGPGREASPAVRRGSVESANVRLAQLHRDLPELRTHPACLPRVRRRAPTTFNRASLMCCEALSSFCHAGTTVHGKEQNTRVKLRDTWNYFPSIVTNFTGRMSLNVPVTNFTGRMSLNVPVTNFTGRMSLNVPVTNFTGRMSLNVPVTNFTGRMSLNVPVTNFTGRMSLNVPVTNFTGRMSLNVPVTNFTGRMSLNVPVTNFTGRMSLNVPVTNFTGRMSLNVPVTNFTGRMSLNVPVTNFTGRMSLNVPSFTLRTKIGSTSGRRQHTQANTDRWRLQQGNSNHSCHFVQQTIRRVVLLYVSNTPCVKKDWGGWACSRQQIWTLITPALLQADRLFCHGGLGDAVDMESCSRRKMAVTGSSLSRKFRAPSTVLLTQRGFTTRCGGGGFQPPSCWKEKKRHGKGSGSVQKWGHGFNECYRQNGISKPTLNRHLDCKNVIAYDVTKALEQFTILPFEIENTLVEHILKLEELLSGVTIHDVCKLAYHIAEHNHIPHCTVVHGSLYRDVSEVNEEIWTALNIEVMRAIGVSMERRGNEGAGSPRKPTDQRHRPVRFLRSKIRSDPAGESDPDRLGWGASRLTAQPPWPLPCTVGRWGVGEGSNAALDASLPKSGRNTFAVDAERRRMCVFRAYGDITELVANGLTSSRVNNKLLACYQAAVRAIWATLNIEVLRADEGDRGECGAARERKGGENGISPRKSASTNGIVRHDSHARKSGVTRPGTEPGSPWWEASRLTAQPPVVRCSDVTVFVLRASQQPAPVRQQRRGQRECVAPPARARSAWETNDDCSVAASVSPRGGIAIESKSRRAAILLRQLSAILDVIDLSPPTMLPLTLSLTLTPNTFDLKKP</sequence>
<feature type="region of interest" description="Disordered" evidence="1">
    <location>
        <begin position="845"/>
        <end position="895"/>
    </location>
</feature>